<proteinExistence type="predicted"/>
<comment type="subcellular location">
    <subcellularLocation>
        <location evidence="1">Cell membrane</location>
    </subcellularLocation>
</comment>
<comment type="caution">
    <text evidence="4">The sequence shown here is derived from an EMBL/GenBank/DDBJ whole genome shotgun (WGS) entry which is preliminary data.</text>
</comment>
<evidence type="ECO:0000313" key="4">
    <source>
        <dbReference type="EMBL" id="PNH01219.1"/>
    </source>
</evidence>
<dbReference type="EMBL" id="PGGS01000974">
    <property type="protein sequence ID" value="PNH01219.1"/>
    <property type="molecule type" value="Genomic_DNA"/>
</dbReference>
<reference evidence="4 5" key="1">
    <citation type="journal article" date="2017" name="Mol. Biol. Evol.">
        <title>The 4-celled Tetrabaena socialis nuclear genome reveals the essential components for genetic control of cell number at the origin of multicellularity in the volvocine lineage.</title>
        <authorList>
            <person name="Featherston J."/>
            <person name="Arakaki Y."/>
            <person name="Hanschen E.R."/>
            <person name="Ferris P.J."/>
            <person name="Michod R.E."/>
            <person name="Olson B.J.S.C."/>
            <person name="Nozaki H."/>
            <person name="Durand P.M."/>
        </authorList>
    </citation>
    <scope>NUCLEOTIDE SEQUENCE [LARGE SCALE GENOMIC DNA]</scope>
    <source>
        <strain evidence="4 5">NIES-571</strain>
    </source>
</reference>
<evidence type="ECO:0000256" key="2">
    <source>
        <dbReference type="ARBA" id="ARBA00022475"/>
    </source>
</evidence>
<sequence length="288" mass="31720">MALRWHPHVMPGRARRQQPWAPLRQQQMLGAAAAVLITLMLAPQRAWCGPWDLATFRLCRFLRLKETKDNASGVTYMPESNTLWVVLDDPLRLQEYDMDARLLRRLNIKGLLDPEDVVYVSRDRVAVVEEPPQGGIRVLDVSKAGKGRQMAFIPVNNLRSLSSGNEGISYNPRTGAYIVAQEKKPKRLISVQPTANGSANWTTLVNGGVSYPMLADLAAVSYIPKLDQLFVLSQRWRGGSLAAVGGVKVLDVPGTALVPGPPMQRLLQQAHKLGAVDELPGAEPLLHS</sequence>
<evidence type="ECO:0000256" key="3">
    <source>
        <dbReference type="ARBA" id="ARBA00023136"/>
    </source>
</evidence>
<keyword evidence="3" id="KW-0472">Membrane</keyword>
<keyword evidence="5" id="KW-1185">Reference proteome</keyword>
<gene>
    <name evidence="4" type="ORF">TSOC_012907</name>
</gene>
<name>A0A2J7ZLS7_9CHLO</name>
<dbReference type="Proteomes" id="UP000236333">
    <property type="component" value="Unassembled WGS sequence"/>
</dbReference>
<organism evidence="4 5">
    <name type="scientific">Tetrabaena socialis</name>
    <dbReference type="NCBI Taxonomy" id="47790"/>
    <lineage>
        <taxon>Eukaryota</taxon>
        <taxon>Viridiplantae</taxon>
        <taxon>Chlorophyta</taxon>
        <taxon>core chlorophytes</taxon>
        <taxon>Chlorophyceae</taxon>
        <taxon>CS clade</taxon>
        <taxon>Chlamydomonadales</taxon>
        <taxon>Tetrabaenaceae</taxon>
        <taxon>Tetrabaena</taxon>
    </lineage>
</organism>
<dbReference type="Pfam" id="PF06977">
    <property type="entry name" value="SdiA-regulated"/>
    <property type="match status" value="1"/>
</dbReference>
<evidence type="ECO:0000313" key="5">
    <source>
        <dbReference type="Proteomes" id="UP000236333"/>
    </source>
</evidence>
<dbReference type="OrthoDB" id="528399at2759"/>
<dbReference type="GO" id="GO:0005886">
    <property type="term" value="C:plasma membrane"/>
    <property type="evidence" value="ECO:0007669"/>
    <property type="project" value="UniProtKB-SubCell"/>
</dbReference>
<dbReference type="SUPFAM" id="SSF50956">
    <property type="entry name" value="Thermostable phytase (3-phytase)"/>
    <property type="match status" value="1"/>
</dbReference>
<dbReference type="AlphaFoldDB" id="A0A2J7ZLS7"/>
<accession>A0A2J7ZLS7</accession>
<protein>
    <submittedName>
        <fullName evidence="4">Uncharacterized protein</fullName>
    </submittedName>
</protein>
<keyword evidence="2" id="KW-1003">Cell membrane</keyword>
<evidence type="ECO:0000256" key="1">
    <source>
        <dbReference type="ARBA" id="ARBA00004236"/>
    </source>
</evidence>
<dbReference type="InterPro" id="IPR009722">
    <property type="entry name" value="YjiK/CarP"/>
</dbReference>